<organism evidence="1 2">
    <name type="scientific">Herbidospora galbida</name>
    <dbReference type="NCBI Taxonomy" id="2575442"/>
    <lineage>
        <taxon>Bacteria</taxon>
        <taxon>Bacillati</taxon>
        <taxon>Actinomycetota</taxon>
        <taxon>Actinomycetes</taxon>
        <taxon>Streptosporangiales</taxon>
        <taxon>Streptosporangiaceae</taxon>
        <taxon>Herbidospora</taxon>
    </lineage>
</organism>
<accession>A0A4U3MPT2</accession>
<dbReference type="EMBL" id="SZQA01000002">
    <property type="protein sequence ID" value="TKK90859.1"/>
    <property type="molecule type" value="Genomic_DNA"/>
</dbReference>
<dbReference type="OrthoDB" id="3215846at2"/>
<dbReference type="InterPro" id="IPR021373">
    <property type="entry name" value="DUF2993"/>
</dbReference>
<dbReference type="AlphaFoldDB" id="A0A4U3MPT2"/>
<dbReference type="Pfam" id="PF11209">
    <property type="entry name" value="LmeA"/>
    <property type="match status" value="1"/>
</dbReference>
<comment type="caution">
    <text evidence="1">The sequence shown here is derived from an EMBL/GenBank/DDBJ whole genome shotgun (WGS) entry which is preliminary data.</text>
</comment>
<sequence>MRKLVVALLVLVVLAVVLDRVAVAGVQREIAKQVQASADLDAPPTVQVRGVPFLTQAIGGRYEEIAIDIGDIQREGIRLSDVQATLFGVEAPLMDLIQNATGTKIVAERVTGTVTISEETLNSRAPRGIKIEGGGGDGTVRVSGEVTAMGNKVPVTADMKVEVKDGVLRLTPAKVTIAGGFTVPNAERLVTFTVPVQGLPLDLKITEVRSAPGGGLAIDATATDVPLSR</sequence>
<gene>
    <name evidence="1" type="ORF">FDA94_03605</name>
</gene>
<name>A0A4U3MPT2_9ACTN</name>
<protein>
    <submittedName>
        <fullName evidence="1">DUF2993 domain-containing protein</fullName>
    </submittedName>
</protein>
<evidence type="ECO:0000313" key="1">
    <source>
        <dbReference type="EMBL" id="TKK90859.1"/>
    </source>
</evidence>
<keyword evidence="2" id="KW-1185">Reference proteome</keyword>
<dbReference type="RefSeq" id="WP_137245597.1">
    <property type="nucleotide sequence ID" value="NZ_SZQA01000002.1"/>
</dbReference>
<evidence type="ECO:0000313" key="2">
    <source>
        <dbReference type="Proteomes" id="UP000308705"/>
    </source>
</evidence>
<proteinExistence type="predicted"/>
<dbReference type="Proteomes" id="UP000308705">
    <property type="component" value="Unassembled WGS sequence"/>
</dbReference>
<reference evidence="1 2" key="1">
    <citation type="submission" date="2019-04" db="EMBL/GenBank/DDBJ databases">
        <title>Herbidospora sp. NEAU-GS14.nov., a novel actinomycete isolated from soil.</title>
        <authorList>
            <person name="Han L."/>
        </authorList>
    </citation>
    <scope>NUCLEOTIDE SEQUENCE [LARGE SCALE GENOMIC DNA]</scope>
    <source>
        <strain evidence="1 2">NEAU-GS14</strain>
    </source>
</reference>